<keyword evidence="5" id="KW-1003">Cell membrane</keyword>
<evidence type="ECO:0000256" key="3">
    <source>
        <dbReference type="ARBA" id="ARBA00015325"/>
    </source>
</evidence>
<proteinExistence type="inferred from homology"/>
<comment type="similarity">
    <text evidence="2">Belongs to the OXA1/ALB3/YidC family. Type 1 subfamily.</text>
</comment>
<dbReference type="Proteomes" id="UP000294823">
    <property type="component" value="Unassembled WGS sequence"/>
</dbReference>
<sequence length="98" mass="11460">LIKDNNALFNINFTTTDNRILNTKDLFFEPTLSKNGKNQVLSMKLKVASNQYLEYRYEIKPGDYMLDFAIKSQGMDKAINTSQSLQLDWDLKAYRQEK</sequence>
<evidence type="ECO:0000313" key="10">
    <source>
        <dbReference type="EMBL" id="TDA89252.1"/>
    </source>
</evidence>
<evidence type="ECO:0000256" key="4">
    <source>
        <dbReference type="ARBA" id="ARBA00022448"/>
    </source>
</evidence>
<feature type="non-terminal residue" evidence="10">
    <location>
        <position position="98"/>
    </location>
</feature>
<comment type="subcellular location">
    <subcellularLocation>
        <location evidence="1">Cell membrane</location>
        <topology evidence="1">Multi-pass membrane protein</topology>
    </subcellularLocation>
</comment>
<gene>
    <name evidence="10" type="ORF">E0702_16670</name>
</gene>
<name>A0ABY2D2H3_9GAMM</name>
<dbReference type="EMBL" id="SLTR01000275">
    <property type="protein sequence ID" value="TDA89252.1"/>
    <property type="molecule type" value="Genomic_DNA"/>
</dbReference>
<keyword evidence="4" id="KW-0813">Transport</keyword>
<dbReference type="InterPro" id="IPR038221">
    <property type="entry name" value="YidC_periplasmic_sf"/>
</dbReference>
<organism evidence="10 11">
    <name type="scientific">Halomonas marinisediminis</name>
    <dbReference type="NCBI Taxonomy" id="2546095"/>
    <lineage>
        <taxon>Bacteria</taxon>
        <taxon>Pseudomonadati</taxon>
        <taxon>Pseudomonadota</taxon>
        <taxon>Gammaproteobacteria</taxon>
        <taxon>Oceanospirillales</taxon>
        <taxon>Halomonadaceae</taxon>
        <taxon>Halomonas</taxon>
    </lineage>
</organism>
<keyword evidence="5" id="KW-0472">Membrane</keyword>
<keyword evidence="6" id="KW-0653">Protein transport</keyword>
<reference evidence="10 11" key="1">
    <citation type="submission" date="2019-03" db="EMBL/GenBank/DDBJ databases">
        <title>Halomonas marinisediminis sp. nov., a moderately halophilic bacterium isolated from the Bohai Gulf.</title>
        <authorList>
            <person name="Ji X."/>
        </authorList>
    </citation>
    <scope>NUCLEOTIDE SEQUENCE [LARGE SCALE GENOMIC DNA]</scope>
    <source>
        <strain evidence="10 11">204</strain>
    </source>
</reference>
<keyword evidence="11" id="KW-1185">Reference proteome</keyword>
<evidence type="ECO:0000313" key="11">
    <source>
        <dbReference type="Proteomes" id="UP000294823"/>
    </source>
</evidence>
<comment type="caution">
    <text evidence="10">The sequence shown here is derived from an EMBL/GenBank/DDBJ whole genome shotgun (WGS) entry which is preliminary data.</text>
</comment>
<dbReference type="Gene3D" id="2.70.98.90">
    <property type="match status" value="1"/>
</dbReference>
<accession>A0ABY2D2H3</accession>
<evidence type="ECO:0000256" key="7">
    <source>
        <dbReference type="ARBA" id="ARBA00023186"/>
    </source>
</evidence>
<protein>
    <recommendedName>
        <fullName evidence="3">Membrane protein insertase YidC</fullName>
    </recommendedName>
    <alternativeName>
        <fullName evidence="9">Foldase YidC</fullName>
    </alternativeName>
    <alternativeName>
        <fullName evidence="8">Membrane integrase YidC</fullName>
    </alternativeName>
</protein>
<evidence type="ECO:0000256" key="6">
    <source>
        <dbReference type="ARBA" id="ARBA00022927"/>
    </source>
</evidence>
<feature type="non-terminal residue" evidence="10">
    <location>
        <position position="1"/>
    </location>
</feature>
<evidence type="ECO:0000256" key="9">
    <source>
        <dbReference type="ARBA" id="ARBA00033342"/>
    </source>
</evidence>
<keyword evidence="7" id="KW-0143">Chaperone</keyword>
<evidence type="ECO:0000256" key="2">
    <source>
        <dbReference type="ARBA" id="ARBA00010527"/>
    </source>
</evidence>
<evidence type="ECO:0000256" key="5">
    <source>
        <dbReference type="ARBA" id="ARBA00022475"/>
    </source>
</evidence>
<evidence type="ECO:0000256" key="8">
    <source>
        <dbReference type="ARBA" id="ARBA00033245"/>
    </source>
</evidence>
<evidence type="ECO:0000256" key="1">
    <source>
        <dbReference type="ARBA" id="ARBA00004651"/>
    </source>
</evidence>